<dbReference type="HAMAP" id="MF_00639">
    <property type="entry name" value="MurD"/>
    <property type="match status" value="1"/>
</dbReference>
<evidence type="ECO:0000256" key="7">
    <source>
        <dbReference type="HAMAP-Rule" id="MF_00639"/>
    </source>
</evidence>
<dbReference type="NCBIfam" id="TIGR01087">
    <property type="entry name" value="murD"/>
    <property type="match status" value="1"/>
</dbReference>
<evidence type="ECO:0000256" key="6">
    <source>
        <dbReference type="ARBA" id="ARBA00022840"/>
    </source>
</evidence>
<reference evidence="11 12" key="1">
    <citation type="journal article" date="2015" name="Nature">
        <title>rRNA introns, odd ribosomes, and small enigmatic genomes across a large radiation of phyla.</title>
        <authorList>
            <person name="Brown C.T."/>
            <person name="Hug L.A."/>
            <person name="Thomas B.C."/>
            <person name="Sharon I."/>
            <person name="Castelle C.J."/>
            <person name="Singh A."/>
            <person name="Wilkins M.J."/>
            <person name="Williams K.H."/>
            <person name="Banfield J.F."/>
        </authorList>
    </citation>
    <scope>NUCLEOTIDE SEQUENCE [LARGE SCALE GENOMIC DNA]</scope>
</reference>
<keyword evidence="7 8" id="KW-0132">Cell division</keyword>
<comment type="function">
    <text evidence="7 8">Cell wall formation. Catalyzes the addition of glutamate to the nucleotide precursor UDP-N-acetylmuramoyl-L-alanine (UMA).</text>
</comment>
<dbReference type="GO" id="GO:0051301">
    <property type="term" value="P:cell division"/>
    <property type="evidence" value="ECO:0007669"/>
    <property type="project" value="UniProtKB-KW"/>
</dbReference>
<accession>A0A0G0L8T0</accession>
<dbReference type="SUPFAM" id="SSF53623">
    <property type="entry name" value="MurD-like peptide ligases, catalytic domain"/>
    <property type="match status" value="1"/>
</dbReference>
<evidence type="ECO:0000256" key="5">
    <source>
        <dbReference type="ARBA" id="ARBA00022741"/>
    </source>
</evidence>
<dbReference type="Pfam" id="PF21799">
    <property type="entry name" value="MurD-like_N"/>
    <property type="match status" value="1"/>
</dbReference>
<evidence type="ECO:0000256" key="8">
    <source>
        <dbReference type="RuleBase" id="RU003664"/>
    </source>
</evidence>
<comment type="similarity">
    <text evidence="7">Belongs to the MurCDEF family.</text>
</comment>
<evidence type="ECO:0000256" key="4">
    <source>
        <dbReference type="ARBA" id="ARBA00022598"/>
    </source>
</evidence>
<sequence>MENFKGKNVAVLGWGINGVDAAKYLLSHSANVTVLDRNPNLKITEVNKAKINFIKGVNYLRGLKKYNYIFRAPAVYRYLPELVDAERSGVIVTSVLKLFCDLCPGKIIGVTGTKGKGTTSTLIYEILKNQGKDVYLAGNIGDPVLNLLPKLTKKSLVVLELSSFQLIDLTKSPHIGVVLNITLDHMDWHQGSTEYVRAKESIVSHQNTNNLAVINADYSSSKRFEKLTGAKKYYFSKNKIVKGSYVNHGTIYLDTDGKKIEIGRTGDLLLKGEHNWENVTAAICAASLAGAKPGSIKKTIYSFKGLEHRLELVRDVKGVKFYNDSFSTNPQTTIAAINSFSEPMSLILGGSDKGLEYNEMGMVIANKKNIENIILIGDITDIIYNALLKANCTKNIIKMGKPKMKQIVKKCLELTPKGGVVVLSPATASFDMFPNYKERGNQFKKEVNKL</sequence>
<dbReference type="InterPro" id="IPR036565">
    <property type="entry name" value="Mur-like_cat_sf"/>
</dbReference>
<dbReference type="Pfam" id="PF02875">
    <property type="entry name" value="Mur_ligase_C"/>
    <property type="match status" value="1"/>
</dbReference>
<keyword evidence="3 7" id="KW-0963">Cytoplasm</keyword>
<name>A0A0G0L8T0_9BACT</name>
<dbReference type="PANTHER" id="PTHR43692:SF1">
    <property type="entry name" value="UDP-N-ACETYLMURAMOYLALANINE--D-GLUTAMATE LIGASE"/>
    <property type="match status" value="1"/>
</dbReference>
<proteinExistence type="inferred from homology"/>
<keyword evidence="7 8" id="KW-0573">Peptidoglycan synthesis</keyword>
<evidence type="ECO:0000259" key="10">
    <source>
        <dbReference type="Pfam" id="PF08245"/>
    </source>
</evidence>
<keyword evidence="6 7" id="KW-0067">ATP-binding</keyword>
<keyword evidence="7 8" id="KW-0131">Cell cycle</keyword>
<keyword evidence="7 8" id="KW-0133">Cell shape</keyword>
<evidence type="ECO:0000259" key="9">
    <source>
        <dbReference type="Pfam" id="PF02875"/>
    </source>
</evidence>
<protein>
    <recommendedName>
        <fullName evidence="7 8">UDP-N-acetylmuramoylalanine--D-glutamate ligase</fullName>
        <ecNumber evidence="7 8">6.3.2.9</ecNumber>
    </recommendedName>
    <alternativeName>
        <fullName evidence="7">D-glutamic acid-adding enzyme</fullName>
    </alternativeName>
    <alternativeName>
        <fullName evidence="7">UDP-N-acetylmuramoyl-L-alanyl-D-glutamate synthetase</fullName>
    </alternativeName>
</protein>
<dbReference type="Gene3D" id="3.90.190.20">
    <property type="entry name" value="Mur ligase, C-terminal domain"/>
    <property type="match status" value="1"/>
</dbReference>
<keyword evidence="5 7" id="KW-0547">Nucleotide-binding</keyword>
<dbReference type="EC" id="6.3.2.9" evidence="7 8"/>
<dbReference type="GO" id="GO:0005737">
    <property type="term" value="C:cytoplasm"/>
    <property type="evidence" value="ECO:0007669"/>
    <property type="project" value="UniProtKB-SubCell"/>
</dbReference>
<dbReference type="GO" id="GO:0009252">
    <property type="term" value="P:peptidoglycan biosynthetic process"/>
    <property type="evidence" value="ECO:0007669"/>
    <property type="project" value="UniProtKB-UniRule"/>
</dbReference>
<dbReference type="GO" id="GO:0071555">
    <property type="term" value="P:cell wall organization"/>
    <property type="evidence" value="ECO:0007669"/>
    <property type="project" value="UniProtKB-KW"/>
</dbReference>
<feature type="binding site" evidence="7">
    <location>
        <begin position="112"/>
        <end position="118"/>
    </location>
    <ligand>
        <name>ATP</name>
        <dbReference type="ChEBI" id="CHEBI:30616"/>
    </ligand>
</feature>
<dbReference type="Proteomes" id="UP000033944">
    <property type="component" value="Unassembled WGS sequence"/>
</dbReference>
<evidence type="ECO:0000256" key="1">
    <source>
        <dbReference type="ARBA" id="ARBA00004496"/>
    </source>
</evidence>
<feature type="domain" description="Mur ligase central" evidence="10">
    <location>
        <begin position="110"/>
        <end position="286"/>
    </location>
</feature>
<dbReference type="Gene3D" id="3.40.1190.10">
    <property type="entry name" value="Mur-like, catalytic domain"/>
    <property type="match status" value="1"/>
</dbReference>
<dbReference type="PANTHER" id="PTHR43692">
    <property type="entry name" value="UDP-N-ACETYLMURAMOYLALANINE--D-GLUTAMATE LIGASE"/>
    <property type="match status" value="1"/>
</dbReference>
<dbReference type="UniPathway" id="UPA00219"/>
<keyword evidence="7 8" id="KW-0961">Cell wall biogenesis/degradation</keyword>
<evidence type="ECO:0000313" key="12">
    <source>
        <dbReference type="Proteomes" id="UP000033944"/>
    </source>
</evidence>
<dbReference type="GO" id="GO:0008360">
    <property type="term" value="P:regulation of cell shape"/>
    <property type="evidence" value="ECO:0007669"/>
    <property type="project" value="UniProtKB-KW"/>
</dbReference>
<evidence type="ECO:0000313" key="11">
    <source>
        <dbReference type="EMBL" id="KKQ87407.1"/>
    </source>
</evidence>
<dbReference type="Gene3D" id="3.40.50.720">
    <property type="entry name" value="NAD(P)-binding Rossmann-like Domain"/>
    <property type="match status" value="1"/>
</dbReference>
<organism evidence="11 12">
    <name type="scientific">Candidatus Woesebacteria bacterium GW2011_GWB1_38_8b</name>
    <dbReference type="NCBI Taxonomy" id="1618571"/>
    <lineage>
        <taxon>Bacteria</taxon>
        <taxon>Candidatus Woeseibacteriota</taxon>
    </lineage>
</organism>
<feature type="domain" description="Mur ligase C-terminal" evidence="9">
    <location>
        <begin position="308"/>
        <end position="426"/>
    </location>
</feature>
<dbReference type="Pfam" id="PF08245">
    <property type="entry name" value="Mur_ligase_M"/>
    <property type="match status" value="1"/>
</dbReference>
<keyword evidence="4 7" id="KW-0436">Ligase</keyword>
<evidence type="ECO:0000256" key="2">
    <source>
        <dbReference type="ARBA" id="ARBA00004752"/>
    </source>
</evidence>
<comment type="catalytic activity">
    <reaction evidence="7 8">
        <text>UDP-N-acetyl-alpha-D-muramoyl-L-alanine + D-glutamate + ATP = UDP-N-acetyl-alpha-D-muramoyl-L-alanyl-D-glutamate + ADP + phosphate + H(+)</text>
        <dbReference type="Rhea" id="RHEA:16429"/>
        <dbReference type="ChEBI" id="CHEBI:15378"/>
        <dbReference type="ChEBI" id="CHEBI:29986"/>
        <dbReference type="ChEBI" id="CHEBI:30616"/>
        <dbReference type="ChEBI" id="CHEBI:43474"/>
        <dbReference type="ChEBI" id="CHEBI:83898"/>
        <dbReference type="ChEBI" id="CHEBI:83900"/>
        <dbReference type="ChEBI" id="CHEBI:456216"/>
        <dbReference type="EC" id="6.3.2.9"/>
    </reaction>
</comment>
<dbReference type="InterPro" id="IPR004101">
    <property type="entry name" value="Mur_ligase_C"/>
</dbReference>
<dbReference type="InterPro" id="IPR013221">
    <property type="entry name" value="Mur_ligase_cen"/>
</dbReference>
<dbReference type="SUPFAM" id="SSF51984">
    <property type="entry name" value="MurCD N-terminal domain"/>
    <property type="match status" value="1"/>
</dbReference>
<dbReference type="PATRIC" id="fig|1618571.3.peg.340"/>
<dbReference type="SUPFAM" id="SSF53244">
    <property type="entry name" value="MurD-like peptide ligases, peptide-binding domain"/>
    <property type="match status" value="1"/>
</dbReference>
<dbReference type="InterPro" id="IPR036615">
    <property type="entry name" value="Mur_ligase_C_dom_sf"/>
</dbReference>
<dbReference type="GO" id="GO:0005524">
    <property type="term" value="F:ATP binding"/>
    <property type="evidence" value="ECO:0007669"/>
    <property type="project" value="UniProtKB-UniRule"/>
</dbReference>
<gene>
    <name evidence="7" type="primary">murD</name>
    <name evidence="11" type="ORF">UT10_C0007G0065</name>
</gene>
<dbReference type="InterPro" id="IPR005762">
    <property type="entry name" value="MurD"/>
</dbReference>
<dbReference type="AlphaFoldDB" id="A0A0G0L8T0"/>
<evidence type="ECO:0000256" key="3">
    <source>
        <dbReference type="ARBA" id="ARBA00022490"/>
    </source>
</evidence>
<dbReference type="GO" id="GO:0008764">
    <property type="term" value="F:UDP-N-acetylmuramoylalanine-D-glutamate ligase activity"/>
    <property type="evidence" value="ECO:0007669"/>
    <property type="project" value="UniProtKB-UniRule"/>
</dbReference>
<comment type="caution">
    <text evidence="11">The sequence shown here is derived from an EMBL/GenBank/DDBJ whole genome shotgun (WGS) entry which is preliminary data.</text>
</comment>
<dbReference type="EMBL" id="LBVN01000007">
    <property type="protein sequence ID" value="KKQ87407.1"/>
    <property type="molecule type" value="Genomic_DNA"/>
</dbReference>
<comment type="pathway">
    <text evidence="2 7 8">Cell wall biogenesis; peptidoglycan biosynthesis.</text>
</comment>
<comment type="subcellular location">
    <subcellularLocation>
        <location evidence="1 7 8">Cytoplasm</location>
    </subcellularLocation>
</comment>